<dbReference type="InterPro" id="IPR007627">
    <property type="entry name" value="RNA_pol_sigma70_r2"/>
</dbReference>
<dbReference type="InterPro" id="IPR013325">
    <property type="entry name" value="RNA_pol_sigma_r2"/>
</dbReference>
<dbReference type="Gene3D" id="1.10.1740.10">
    <property type="match status" value="1"/>
</dbReference>
<evidence type="ECO:0000313" key="9">
    <source>
        <dbReference type="EMBL" id="TYR73981.1"/>
    </source>
</evidence>
<dbReference type="Gene3D" id="1.10.10.10">
    <property type="entry name" value="Winged helix-like DNA-binding domain superfamily/Winged helix DNA-binding domain"/>
    <property type="match status" value="1"/>
</dbReference>
<evidence type="ECO:0000256" key="3">
    <source>
        <dbReference type="ARBA" id="ARBA00023082"/>
    </source>
</evidence>
<dbReference type="GO" id="GO:0006950">
    <property type="term" value="P:response to stress"/>
    <property type="evidence" value="ECO:0007669"/>
    <property type="project" value="UniProtKB-ARBA"/>
</dbReference>
<dbReference type="Pfam" id="PF08281">
    <property type="entry name" value="Sigma70_r4_2"/>
    <property type="match status" value="1"/>
</dbReference>
<comment type="similarity">
    <text evidence="1 6">Belongs to the sigma-70 factor family. ECF subfamily.</text>
</comment>
<protein>
    <recommendedName>
        <fullName evidence="6">RNA polymerase sigma factor</fullName>
    </recommendedName>
</protein>
<evidence type="ECO:0000256" key="6">
    <source>
        <dbReference type="RuleBase" id="RU000716"/>
    </source>
</evidence>
<comment type="caution">
    <text evidence="9">The sequence shown here is derived from an EMBL/GenBank/DDBJ whole genome shotgun (WGS) entry which is preliminary data.</text>
</comment>
<evidence type="ECO:0000256" key="2">
    <source>
        <dbReference type="ARBA" id="ARBA00023015"/>
    </source>
</evidence>
<dbReference type="RefSeq" id="WP_148947816.1">
    <property type="nucleotide sequence ID" value="NZ_JBNILU010000004.1"/>
</dbReference>
<dbReference type="AlphaFoldDB" id="A0A5D4K9C1"/>
<dbReference type="PROSITE" id="PS01063">
    <property type="entry name" value="SIGMA70_ECF"/>
    <property type="match status" value="1"/>
</dbReference>
<evidence type="ECO:0000313" key="10">
    <source>
        <dbReference type="Proteomes" id="UP000323317"/>
    </source>
</evidence>
<organism evidence="9 10">
    <name type="scientific">Rossellomorea vietnamensis</name>
    <dbReference type="NCBI Taxonomy" id="218284"/>
    <lineage>
        <taxon>Bacteria</taxon>
        <taxon>Bacillati</taxon>
        <taxon>Bacillota</taxon>
        <taxon>Bacilli</taxon>
        <taxon>Bacillales</taxon>
        <taxon>Bacillaceae</taxon>
        <taxon>Rossellomorea</taxon>
    </lineage>
</organism>
<dbReference type="InterPro" id="IPR000838">
    <property type="entry name" value="RNA_pol_sigma70_ECF_CS"/>
</dbReference>
<dbReference type="SUPFAM" id="SSF88659">
    <property type="entry name" value="Sigma3 and sigma4 domains of RNA polymerase sigma factors"/>
    <property type="match status" value="1"/>
</dbReference>
<dbReference type="Proteomes" id="UP000323317">
    <property type="component" value="Unassembled WGS sequence"/>
</dbReference>
<keyword evidence="4 6" id="KW-0238">DNA-binding</keyword>
<feature type="domain" description="RNA polymerase sigma-70 region 2" evidence="7">
    <location>
        <begin position="13"/>
        <end position="80"/>
    </location>
</feature>
<reference evidence="9 10" key="1">
    <citation type="submission" date="2019-08" db="EMBL/GenBank/DDBJ databases">
        <title>Bacillus genomes from the desert of Cuatro Cienegas, Coahuila.</title>
        <authorList>
            <person name="Olmedo-Alvarez G."/>
        </authorList>
    </citation>
    <scope>NUCLEOTIDE SEQUENCE [LARGE SCALE GENOMIC DNA]</scope>
    <source>
        <strain evidence="9 10">CH40_1T</strain>
    </source>
</reference>
<dbReference type="PANTHER" id="PTHR43133:SF8">
    <property type="entry name" value="RNA POLYMERASE SIGMA FACTOR HI_1459-RELATED"/>
    <property type="match status" value="1"/>
</dbReference>
<dbReference type="InterPro" id="IPR013324">
    <property type="entry name" value="RNA_pol_sigma_r3/r4-like"/>
</dbReference>
<keyword evidence="2 6" id="KW-0805">Transcription regulation</keyword>
<dbReference type="EMBL" id="VTEH01000014">
    <property type="protein sequence ID" value="TYR73981.1"/>
    <property type="molecule type" value="Genomic_DNA"/>
</dbReference>
<keyword evidence="3 6" id="KW-0731">Sigma factor</keyword>
<evidence type="ECO:0000256" key="1">
    <source>
        <dbReference type="ARBA" id="ARBA00010641"/>
    </source>
</evidence>
<proteinExistence type="inferred from homology"/>
<dbReference type="InterPro" id="IPR014284">
    <property type="entry name" value="RNA_pol_sigma-70_dom"/>
</dbReference>
<feature type="domain" description="RNA polymerase sigma factor 70 region 4 type 2" evidence="8">
    <location>
        <begin position="110"/>
        <end position="162"/>
    </location>
</feature>
<dbReference type="InterPro" id="IPR039425">
    <property type="entry name" value="RNA_pol_sigma-70-like"/>
</dbReference>
<evidence type="ECO:0000259" key="7">
    <source>
        <dbReference type="Pfam" id="PF04542"/>
    </source>
</evidence>
<evidence type="ECO:0000259" key="8">
    <source>
        <dbReference type="Pfam" id="PF08281"/>
    </source>
</evidence>
<dbReference type="SUPFAM" id="SSF88946">
    <property type="entry name" value="Sigma2 domain of RNA polymerase sigma factors"/>
    <property type="match status" value="1"/>
</dbReference>
<dbReference type="InterPro" id="IPR036388">
    <property type="entry name" value="WH-like_DNA-bd_sf"/>
</dbReference>
<evidence type="ECO:0000256" key="4">
    <source>
        <dbReference type="ARBA" id="ARBA00023125"/>
    </source>
</evidence>
<dbReference type="GO" id="GO:0016987">
    <property type="term" value="F:sigma factor activity"/>
    <property type="evidence" value="ECO:0007669"/>
    <property type="project" value="UniProtKB-KW"/>
</dbReference>
<dbReference type="GO" id="GO:0003677">
    <property type="term" value="F:DNA binding"/>
    <property type="evidence" value="ECO:0007669"/>
    <property type="project" value="UniProtKB-KW"/>
</dbReference>
<dbReference type="Pfam" id="PF04542">
    <property type="entry name" value="Sigma70_r2"/>
    <property type="match status" value="1"/>
</dbReference>
<dbReference type="NCBIfam" id="TIGR02937">
    <property type="entry name" value="sigma70-ECF"/>
    <property type="match status" value="1"/>
</dbReference>
<dbReference type="GO" id="GO:0006352">
    <property type="term" value="P:DNA-templated transcription initiation"/>
    <property type="evidence" value="ECO:0007669"/>
    <property type="project" value="InterPro"/>
</dbReference>
<name>A0A5D4K9C1_9BACI</name>
<accession>A0A5D4K9C1</accession>
<dbReference type="InterPro" id="IPR013249">
    <property type="entry name" value="RNA_pol_sigma70_r4_t2"/>
</dbReference>
<dbReference type="CDD" id="cd06171">
    <property type="entry name" value="Sigma70_r4"/>
    <property type="match status" value="1"/>
</dbReference>
<sequence length="180" mass="21376">MILYLNESQAEELFSEFRDYVYRTALLLTKSRSLADDITQETFIRILTKYHTYDETKPIKPWIYTITINVTRSIMRKQKWMDRLSIFTDNIEDDRINSLEDIFMHNEEVREIWEAVKGLSIKSREILILHFYLGFTLRESADVLRIPEGTAKSRMNTALKQLRRLDLEKFSQKGEDAVEG</sequence>
<keyword evidence="5 6" id="KW-0804">Transcription</keyword>
<gene>
    <name evidence="9" type="ORF">FZC79_16105</name>
</gene>
<dbReference type="PANTHER" id="PTHR43133">
    <property type="entry name" value="RNA POLYMERASE ECF-TYPE SIGMA FACTO"/>
    <property type="match status" value="1"/>
</dbReference>
<evidence type="ECO:0000256" key="5">
    <source>
        <dbReference type="ARBA" id="ARBA00023163"/>
    </source>
</evidence>